<feature type="domain" description="Mce/MlaD" evidence="3">
    <location>
        <begin position="40"/>
        <end position="137"/>
    </location>
</feature>
<organism evidence="4 5">
    <name type="scientific">Bombella intestini</name>
    <dbReference type="NCBI Taxonomy" id="1539051"/>
    <lineage>
        <taxon>Bacteria</taxon>
        <taxon>Pseudomonadati</taxon>
        <taxon>Pseudomonadota</taxon>
        <taxon>Alphaproteobacteria</taxon>
        <taxon>Acetobacterales</taxon>
        <taxon>Acetobacteraceae</taxon>
        <taxon>Bombella</taxon>
    </lineage>
</organism>
<dbReference type="InterPro" id="IPR003399">
    <property type="entry name" value="Mce/MlaD"/>
</dbReference>
<evidence type="ECO:0000256" key="1">
    <source>
        <dbReference type="SAM" id="Coils"/>
    </source>
</evidence>
<dbReference type="EMBL" id="JATM01000004">
    <property type="protein sequence ID" value="OOL17868.1"/>
    <property type="molecule type" value="Genomic_DNA"/>
</dbReference>
<feature type="coiled-coil region" evidence="1">
    <location>
        <begin position="210"/>
        <end position="244"/>
    </location>
</feature>
<dbReference type="STRING" id="1539051.AL01_07885"/>
<name>A0A1S8GP28_9PROT</name>
<feature type="transmembrane region" description="Helical" evidence="2">
    <location>
        <begin position="12"/>
        <end position="32"/>
    </location>
</feature>
<sequence>MSENTNRKTQIGLFVVLGGVLLLFIIMAFGHLRLFSKTREVALVFQNSISGLSVGAPVNFRGVKVGSVKSITLHVDPQDRKAYIPVIITLETEQVHVVEDNARGKQINLQVMVDDGLRAGLNLQSLVTGQSNIELDFDKSVPATLHPRITSLPEIPVRLSAMEKLKNTLEQIPIKDISQHADTALLSITALSDSLHQDLPSLIASMKKTSDQSQETIQTATETIRDLRTQLDVTLEKMDKLLDTGNSQLEMRGKDIHKTLASATATLEALQDILSARSVDRANLDAALRDIAATASSLRGFASDVERNPQLLLMGRRP</sequence>
<dbReference type="OrthoDB" id="9806984at2"/>
<keyword evidence="2" id="KW-1133">Transmembrane helix</keyword>
<dbReference type="RefSeq" id="WP_077396907.1">
    <property type="nucleotide sequence ID" value="NZ_JATM01000004.1"/>
</dbReference>
<keyword evidence="1" id="KW-0175">Coiled coil</keyword>
<keyword evidence="5" id="KW-1185">Reference proteome</keyword>
<proteinExistence type="predicted"/>
<dbReference type="Proteomes" id="UP000200980">
    <property type="component" value="Unassembled WGS sequence"/>
</dbReference>
<evidence type="ECO:0000256" key="2">
    <source>
        <dbReference type="SAM" id="Phobius"/>
    </source>
</evidence>
<dbReference type="AlphaFoldDB" id="A0A1S8GP28"/>
<evidence type="ECO:0000259" key="3">
    <source>
        <dbReference type="Pfam" id="PF02470"/>
    </source>
</evidence>
<evidence type="ECO:0000313" key="5">
    <source>
        <dbReference type="Proteomes" id="UP000200980"/>
    </source>
</evidence>
<evidence type="ECO:0000313" key="4">
    <source>
        <dbReference type="EMBL" id="OOL17868.1"/>
    </source>
</evidence>
<dbReference type="PANTHER" id="PTHR36698">
    <property type="entry name" value="BLL5892 PROTEIN"/>
    <property type="match status" value="1"/>
</dbReference>
<keyword evidence="2" id="KW-0812">Transmembrane</keyword>
<dbReference type="PANTHER" id="PTHR36698:SF3">
    <property type="entry name" value="ABC-TYPE TRANSPORT AUXILIARY LIPOPROTEIN COMPONENT DOMAIN-CONTAINING PROTEIN"/>
    <property type="match status" value="1"/>
</dbReference>
<reference evidence="4 5" key="1">
    <citation type="journal article" date="2016" name="PLoS ONE">
        <title>Whole-Genome Sequence Analysis of Bombella intestini LMG 28161T, a Novel Acetic Acid Bacterium Isolated from the Crop of a Red-Tailed Bumble Bee, Bombus lapidarius.</title>
        <authorList>
            <person name="Li L."/>
            <person name="Illeghems K."/>
            <person name="Van Kerrebroeck S."/>
            <person name="Borremans W."/>
            <person name="Cleenwerck I."/>
            <person name="Smagghe G."/>
            <person name="De Vuyst L."/>
            <person name="Vandamme P."/>
        </authorList>
    </citation>
    <scope>NUCLEOTIDE SEQUENCE [LARGE SCALE GENOMIC DNA]</scope>
    <source>
        <strain evidence="4 5">R-52487</strain>
    </source>
</reference>
<keyword evidence="2" id="KW-0472">Membrane</keyword>
<comment type="caution">
    <text evidence="4">The sequence shown here is derived from an EMBL/GenBank/DDBJ whole genome shotgun (WGS) entry which is preliminary data.</text>
</comment>
<dbReference type="Pfam" id="PF02470">
    <property type="entry name" value="MlaD"/>
    <property type="match status" value="1"/>
</dbReference>
<gene>
    <name evidence="4" type="ORF">AL01_07885</name>
</gene>
<protein>
    <submittedName>
        <fullName evidence="4">Paraquat-inducible protein B</fullName>
    </submittedName>
</protein>
<accession>A0A1S8GP28</accession>